<evidence type="ECO:0000256" key="1">
    <source>
        <dbReference type="SAM" id="MobiDB-lite"/>
    </source>
</evidence>
<dbReference type="EMBL" id="QLMH01000001">
    <property type="protein sequence ID" value="RAK23120.1"/>
    <property type="molecule type" value="Genomic_DNA"/>
</dbReference>
<name>A0A327YQA4_9BACL</name>
<dbReference type="RefSeq" id="WP_111643493.1">
    <property type="nucleotide sequence ID" value="NZ_QLMH01000001.1"/>
</dbReference>
<dbReference type="InterPro" id="IPR032693">
    <property type="entry name" value="YtkA-like_dom"/>
</dbReference>
<evidence type="ECO:0000313" key="4">
    <source>
        <dbReference type="Proteomes" id="UP000248555"/>
    </source>
</evidence>
<proteinExistence type="predicted"/>
<dbReference type="OrthoDB" id="2679563at2"/>
<dbReference type="PROSITE" id="PS51257">
    <property type="entry name" value="PROKAR_LIPOPROTEIN"/>
    <property type="match status" value="1"/>
</dbReference>
<comment type="caution">
    <text evidence="3">The sequence shown here is derived from an EMBL/GenBank/DDBJ whole genome shotgun (WGS) entry which is preliminary data.</text>
</comment>
<feature type="compositionally biased region" description="Basic and acidic residues" evidence="1">
    <location>
        <begin position="132"/>
        <end position="153"/>
    </location>
</feature>
<protein>
    <submittedName>
        <fullName evidence="3">YtkA-like protein</fullName>
    </submittedName>
</protein>
<keyword evidence="4" id="KW-1185">Reference proteome</keyword>
<feature type="region of interest" description="Disordered" evidence="1">
    <location>
        <begin position="132"/>
        <end position="157"/>
    </location>
</feature>
<dbReference type="Pfam" id="PF13115">
    <property type="entry name" value="YtkA"/>
    <property type="match status" value="2"/>
</dbReference>
<feature type="domain" description="YtkA-like" evidence="2">
    <location>
        <begin position="159"/>
        <end position="237"/>
    </location>
</feature>
<dbReference type="Proteomes" id="UP000248555">
    <property type="component" value="Unassembled WGS sequence"/>
</dbReference>
<feature type="domain" description="YtkA-like" evidence="2">
    <location>
        <begin position="38"/>
        <end position="113"/>
    </location>
</feature>
<gene>
    <name evidence="3" type="ORF">B0I26_10173</name>
</gene>
<reference evidence="3 4" key="1">
    <citation type="submission" date="2018-06" db="EMBL/GenBank/DDBJ databases">
        <title>Genomic Encyclopedia of Type Strains, Phase III (KMG-III): the genomes of soil and plant-associated and newly described type strains.</title>
        <authorList>
            <person name="Whitman W."/>
        </authorList>
    </citation>
    <scope>NUCLEOTIDE SEQUENCE [LARGE SCALE GENOMIC DNA]</scope>
    <source>
        <strain evidence="3 4">CGMCC 1.8979</strain>
    </source>
</reference>
<evidence type="ECO:0000313" key="3">
    <source>
        <dbReference type="EMBL" id="RAK23120.1"/>
    </source>
</evidence>
<dbReference type="AlphaFoldDB" id="A0A327YQA4"/>
<evidence type="ECO:0000259" key="2">
    <source>
        <dbReference type="Pfam" id="PF13115"/>
    </source>
</evidence>
<organism evidence="3 4">
    <name type="scientific">Paranoxybacillus vitaminiphilus</name>
    <dbReference type="NCBI Taxonomy" id="581036"/>
    <lineage>
        <taxon>Bacteria</taxon>
        <taxon>Bacillati</taxon>
        <taxon>Bacillota</taxon>
        <taxon>Bacilli</taxon>
        <taxon>Bacillales</taxon>
        <taxon>Anoxybacillaceae</taxon>
        <taxon>Paranoxybacillus</taxon>
    </lineage>
</organism>
<sequence length="254" mass="28955">MNRKSYLIAFVLMIVIGILSSCAQKNEENEKAEQLAFLDVKIQTEEKIELNKETEIACLVTYGKEKVTDADEVKFEIWKNGEEDHEMLLGEHRGEGKYSVKKTFTEPGTYSIVAHVTARSMHNMPKKEITVDGNETAHSENSSNDKNEHQGEHHGHHHSNVMIALQNEQTYQLNTDTALIANIQLNGQPLSEAQVKFEVWKENAEKHEFIDAKEEGNGEYKAVKKFTEAGIYFVKIHVQKGDIHEHQVEKIVVQ</sequence>
<accession>A0A327YQA4</accession>